<dbReference type="AlphaFoldDB" id="A0A6C0L8A6"/>
<name>A0A6C0L8A6_9ZZZZ</name>
<protein>
    <recommendedName>
        <fullName evidence="1">DUF5824 domain-containing protein</fullName>
    </recommendedName>
</protein>
<evidence type="ECO:0000259" key="1">
    <source>
        <dbReference type="Pfam" id="PF19141"/>
    </source>
</evidence>
<sequence length="163" mass="18479">MSIPVRYIPKSLSQKDTKKQKKNILKSRKLYKQGLYFQRPKVKSFHSKPSGHVYKAEKYYGVSHILPNNQLARKTKCSRNALEKIINKGRGAYYSSGSRPNQTAESWGRARLASAVTGGPASTIDYGILYNGCSKDSPALKMATRTCKQMKRCQKYTQKNRNP</sequence>
<feature type="domain" description="DUF5824" evidence="1">
    <location>
        <begin position="5"/>
        <end position="116"/>
    </location>
</feature>
<evidence type="ECO:0000313" key="2">
    <source>
        <dbReference type="EMBL" id="QHU26560.1"/>
    </source>
</evidence>
<accession>A0A6C0L8A6</accession>
<reference evidence="2" key="1">
    <citation type="journal article" date="2020" name="Nature">
        <title>Giant virus diversity and host interactions through global metagenomics.</title>
        <authorList>
            <person name="Schulz F."/>
            <person name="Roux S."/>
            <person name="Paez-Espino D."/>
            <person name="Jungbluth S."/>
            <person name="Walsh D.A."/>
            <person name="Denef V.J."/>
            <person name="McMahon K.D."/>
            <person name="Konstantinidis K.T."/>
            <person name="Eloe-Fadrosh E.A."/>
            <person name="Kyrpides N.C."/>
            <person name="Woyke T."/>
        </authorList>
    </citation>
    <scope>NUCLEOTIDE SEQUENCE</scope>
    <source>
        <strain evidence="2">GVMAG-M-3300027759-42</strain>
    </source>
</reference>
<dbReference type="InterPro" id="IPR043862">
    <property type="entry name" value="DUF5824"/>
</dbReference>
<dbReference type="Pfam" id="PF19141">
    <property type="entry name" value="DUF5824"/>
    <property type="match status" value="1"/>
</dbReference>
<proteinExistence type="predicted"/>
<organism evidence="2">
    <name type="scientific">viral metagenome</name>
    <dbReference type="NCBI Taxonomy" id="1070528"/>
    <lineage>
        <taxon>unclassified sequences</taxon>
        <taxon>metagenomes</taxon>
        <taxon>organismal metagenomes</taxon>
    </lineage>
</organism>
<dbReference type="EMBL" id="MN740443">
    <property type="protein sequence ID" value="QHU26560.1"/>
    <property type="molecule type" value="Genomic_DNA"/>
</dbReference>